<feature type="domain" description="EamA" evidence="2">
    <location>
        <begin position="19"/>
        <end position="149"/>
    </location>
</feature>
<dbReference type="EMBL" id="JXXE01000229">
    <property type="protein sequence ID" value="KIZ43269.1"/>
    <property type="molecule type" value="Genomic_DNA"/>
</dbReference>
<sequence length="306" mass="32390">MGLLAKISTGADPRSARLAGIVLMLAAMLLFSFGDALGKVVVSRYSVGQLLLLRAAAGLVVLAPLIWHQRAAFRTLDRPWLQLARIVISSLEVAAFFLAAAYLPLADVITYYLASALFVSLGSALFLREQVDRARWIAILVGFGGVLIALQPSAQSVSWPALIALAASMLFAALLLLTRSLRSTPDMVLASQQFLGTFALGAILAPSQWITPSLPDLSLFAIAGVVSVAALLCVNRSLRLAPASVVVPYQYSMIFWAVLFGYLVFGDVPSAATLVGVAIIIGAGLYIFMREQKDAAARAAAPANVS</sequence>
<feature type="transmembrane region" description="Helical" evidence="1">
    <location>
        <begin position="46"/>
        <end position="67"/>
    </location>
</feature>
<feature type="transmembrane region" description="Helical" evidence="1">
    <location>
        <begin position="134"/>
        <end position="151"/>
    </location>
</feature>
<feature type="transmembrane region" description="Helical" evidence="1">
    <location>
        <begin position="246"/>
        <end position="265"/>
    </location>
</feature>
<gene>
    <name evidence="3" type="ORF">OO17_11585</name>
</gene>
<keyword evidence="1" id="KW-0812">Transmembrane</keyword>
<dbReference type="InterPro" id="IPR037185">
    <property type="entry name" value="EmrE-like"/>
</dbReference>
<dbReference type="InterPro" id="IPR000620">
    <property type="entry name" value="EamA_dom"/>
</dbReference>
<reference evidence="3 4" key="1">
    <citation type="submission" date="2014-11" db="EMBL/GenBank/DDBJ databases">
        <title>Genomics and ecophysiology of heterotrophic nitrogen fixing bacteria isolated from estuarine surface water.</title>
        <authorList>
            <person name="Bentzon-Tilia M."/>
            <person name="Severin I."/>
            <person name="Hansen L.H."/>
            <person name="Riemann L."/>
        </authorList>
    </citation>
    <scope>NUCLEOTIDE SEQUENCE [LARGE SCALE GENOMIC DNA]</scope>
    <source>
        <strain evidence="3 4">BAL398</strain>
    </source>
</reference>
<evidence type="ECO:0000259" key="2">
    <source>
        <dbReference type="Pfam" id="PF00892"/>
    </source>
</evidence>
<dbReference type="Gene3D" id="1.10.3730.20">
    <property type="match status" value="1"/>
</dbReference>
<dbReference type="Proteomes" id="UP000032515">
    <property type="component" value="Unassembled WGS sequence"/>
</dbReference>
<feature type="transmembrane region" description="Helical" evidence="1">
    <location>
        <begin position="189"/>
        <end position="211"/>
    </location>
</feature>
<protein>
    <submittedName>
        <fullName evidence="3">Multidrug DMT transporter permease</fullName>
    </submittedName>
</protein>
<dbReference type="PANTHER" id="PTHR22911">
    <property type="entry name" value="ACYL-MALONYL CONDENSING ENZYME-RELATED"/>
    <property type="match status" value="1"/>
</dbReference>
<name>A0A0D7ER32_RHOPL</name>
<dbReference type="PANTHER" id="PTHR22911:SF135">
    <property type="entry name" value="BLR4310 PROTEIN"/>
    <property type="match status" value="1"/>
</dbReference>
<feature type="transmembrane region" description="Helical" evidence="1">
    <location>
        <begin position="217"/>
        <end position="234"/>
    </location>
</feature>
<feature type="transmembrane region" description="Helical" evidence="1">
    <location>
        <begin position="271"/>
        <end position="289"/>
    </location>
</feature>
<dbReference type="SUPFAM" id="SSF103481">
    <property type="entry name" value="Multidrug resistance efflux transporter EmrE"/>
    <property type="match status" value="2"/>
</dbReference>
<organism evidence="3 4">
    <name type="scientific">Rhodopseudomonas palustris</name>
    <dbReference type="NCBI Taxonomy" id="1076"/>
    <lineage>
        <taxon>Bacteria</taxon>
        <taxon>Pseudomonadati</taxon>
        <taxon>Pseudomonadota</taxon>
        <taxon>Alphaproteobacteria</taxon>
        <taxon>Hyphomicrobiales</taxon>
        <taxon>Nitrobacteraceae</taxon>
        <taxon>Rhodopseudomonas</taxon>
    </lineage>
</organism>
<feature type="transmembrane region" description="Helical" evidence="1">
    <location>
        <begin position="79"/>
        <end position="103"/>
    </location>
</feature>
<dbReference type="Pfam" id="PF00892">
    <property type="entry name" value="EamA"/>
    <property type="match status" value="2"/>
</dbReference>
<keyword evidence="1" id="KW-0472">Membrane</keyword>
<feature type="transmembrane region" description="Helical" evidence="1">
    <location>
        <begin position="16"/>
        <end position="34"/>
    </location>
</feature>
<feature type="domain" description="EamA" evidence="2">
    <location>
        <begin position="159"/>
        <end position="287"/>
    </location>
</feature>
<evidence type="ECO:0000313" key="3">
    <source>
        <dbReference type="EMBL" id="KIZ43269.1"/>
    </source>
</evidence>
<dbReference type="OrthoDB" id="9815809at2"/>
<dbReference type="RefSeq" id="WP_044410412.1">
    <property type="nucleotide sequence ID" value="NZ_JXXE01000229.1"/>
</dbReference>
<keyword evidence="1" id="KW-1133">Transmembrane helix</keyword>
<feature type="transmembrane region" description="Helical" evidence="1">
    <location>
        <begin position="109"/>
        <end position="127"/>
    </location>
</feature>
<dbReference type="GO" id="GO:0016020">
    <property type="term" value="C:membrane"/>
    <property type="evidence" value="ECO:0007669"/>
    <property type="project" value="InterPro"/>
</dbReference>
<evidence type="ECO:0000256" key="1">
    <source>
        <dbReference type="SAM" id="Phobius"/>
    </source>
</evidence>
<evidence type="ECO:0000313" key="4">
    <source>
        <dbReference type="Proteomes" id="UP000032515"/>
    </source>
</evidence>
<dbReference type="AlphaFoldDB" id="A0A0D7ER32"/>
<feature type="transmembrane region" description="Helical" evidence="1">
    <location>
        <begin position="157"/>
        <end position="177"/>
    </location>
</feature>
<comment type="caution">
    <text evidence="3">The sequence shown here is derived from an EMBL/GenBank/DDBJ whole genome shotgun (WGS) entry which is preliminary data.</text>
</comment>
<accession>A0A0D7ER32</accession>
<dbReference type="PATRIC" id="fig|1076.23.peg.2358"/>
<proteinExistence type="predicted"/>